<evidence type="ECO:0000259" key="1">
    <source>
        <dbReference type="Pfam" id="PF01965"/>
    </source>
</evidence>
<accession>A0A1L4FSB0</accession>
<protein>
    <recommendedName>
        <fullName evidence="1">DJ-1/PfpI domain-containing protein</fullName>
    </recommendedName>
</protein>
<dbReference type="AlphaFoldDB" id="A0A1L4FSB0"/>
<name>A0A1L4FSB0_9BACT</name>
<keyword evidence="3" id="KW-1185">Reference proteome</keyword>
<dbReference type="KEGG" id="mpul:BLA55_02375"/>
<dbReference type="PANTHER" id="PTHR48094">
    <property type="entry name" value="PROTEIN/NUCLEIC ACID DEGLYCASE DJ-1-RELATED"/>
    <property type="match status" value="1"/>
</dbReference>
<dbReference type="SUPFAM" id="SSF52317">
    <property type="entry name" value="Class I glutamine amidotransferase-like"/>
    <property type="match status" value="1"/>
</dbReference>
<reference evidence="3" key="1">
    <citation type="submission" date="2016-10" db="EMBL/GenBank/DDBJ databases">
        <authorList>
            <person name="Beylefeld A."/>
            <person name="Abolnik C."/>
        </authorList>
    </citation>
    <scope>NUCLEOTIDE SEQUENCE [LARGE SCALE GENOMIC DNA]</scope>
    <source>
        <strain evidence="3">B359_6</strain>
    </source>
</reference>
<dbReference type="RefSeq" id="WP_073372497.1">
    <property type="nucleotide sequence ID" value="NZ_CP017813.1"/>
</dbReference>
<evidence type="ECO:0000313" key="3">
    <source>
        <dbReference type="Proteomes" id="UP000184322"/>
    </source>
</evidence>
<dbReference type="PANTHER" id="PTHR48094:SF12">
    <property type="entry name" value="PARKINSON DISEASE PROTEIN 7 HOMOLOG"/>
    <property type="match status" value="1"/>
</dbReference>
<dbReference type="GO" id="GO:0005737">
    <property type="term" value="C:cytoplasm"/>
    <property type="evidence" value="ECO:0007669"/>
    <property type="project" value="TreeGrafter"/>
</dbReference>
<organism evidence="2 3">
    <name type="scientific">Mycoplasmopsis pullorum</name>
    <dbReference type="NCBI Taxonomy" id="48003"/>
    <lineage>
        <taxon>Bacteria</taxon>
        <taxon>Bacillati</taxon>
        <taxon>Mycoplasmatota</taxon>
        <taxon>Mycoplasmoidales</taxon>
        <taxon>Metamycoplasmataceae</taxon>
        <taxon>Mycoplasmopsis</taxon>
    </lineage>
</organism>
<gene>
    <name evidence="2" type="ORF">BLA55_02375</name>
</gene>
<sequence length="184" mass="20915">MNILVILHNNFNETELVSTIAVLSKTNKCYFTYYNPDYKMITGSNNLVKIETVNEISIDDYDAVFIPGGPGAQLLRHDSTSLSIIKKFKNKKIWAICDAPNVLYEHKIISDTQNYSSFPSIGENKSFDSCGKNRNDDYVSFDNSIFELITGKCAGASVDFSLKIVEINFDKETFEKIRYNFLTK</sequence>
<dbReference type="Pfam" id="PF01965">
    <property type="entry name" value="DJ-1_PfpI"/>
    <property type="match status" value="1"/>
</dbReference>
<evidence type="ECO:0000313" key="2">
    <source>
        <dbReference type="EMBL" id="APJ38493.1"/>
    </source>
</evidence>
<feature type="domain" description="DJ-1/PfpI" evidence="1">
    <location>
        <begin position="2"/>
        <end position="166"/>
    </location>
</feature>
<dbReference type="InterPro" id="IPR002818">
    <property type="entry name" value="DJ-1/PfpI"/>
</dbReference>
<dbReference type="STRING" id="48003.BLA55_02375"/>
<dbReference type="InterPro" id="IPR050325">
    <property type="entry name" value="Prot/Nucl_acid_deglycase"/>
</dbReference>
<dbReference type="OrthoDB" id="9800516at2"/>
<dbReference type="EMBL" id="CP017813">
    <property type="protein sequence ID" value="APJ38493.1"/>
    <property type="molecule type" value="Genomic_DNA"/>
</dbReference>
<proteinExistence type="predicted"/>
<dbReference type="Gene3D" id="3.40.50.880">
    <property type="match status" value="1"/>
</dbReference>
<dbReference type="InterPro" id="IPR029062">
    <property type="entry name" value="Class_I_gatase-like"/>
</dbReference>
<dbReference type="Proteomes" id="UP000184322">
    <property type="component" value="Chromosome"/>
</dbReference>